<feature type="region of interest" description="Disordered" evidence="1">
    <location>
        <begin position="32"/>
        <end position="73"/>
    </location>
</feature>
<gene>
    <name evidence="2" type="ORF">MPUS1402_LOCUS3837</name>
</gene>
<feature type="region of interest" description="Disordered" evidence="1">
    <location>
        <begin position="123"/>
        <end position="154"/>
    </location>
</feature>
<evidence type="ECO:0000313" key="2">
    <source>
        <dbReference type="EMBL" id="CAD8233563.1"/>
    </source>
</evidence>
<name>A0A7R9XX27_MICPS</name>
<protein>
    <submittedName>
        <fullName evidence="2">Uncharacterized protein</fullName>
    </submittedName>
</protein>
<evidence type="ECO:0000256" key="1">
    <source>
        <dbReference type="SAM" id="MobiDB-lite"/>
    </source>
</evidence>
<feature type="compositionally biased region" description="Basic and acidic residues" evidence="1">
    <location>
        <begin position="32"/>
        <end position="41"/>
    </location>
</feature>
<proteinExistence type="predicted"/>
<dbReference type="EMBL" id="HBDY01005044">
    <property type="protein sequence ID" value="CAD8233563.1"/>
    <property type="molecule type" value="Transcribed_RNA"/>
</dbReference>
<reference evidence="2" key="1">
    <citation type="submission" date="2021-01" db="EMBL/GenBank/DDBJ databases">
        <authorList>
            <person name="Corre E."/>
            <person name="Pelletier E."/>
            <person name="Niang G."/>
            <person name="Scheremetjew M."/>
            <person name="Finn R."/>
            <person name="Kale V."/>
            <person name="Holt S."/>
            <person name="Cochrane G."/>
            <person name="Meng A."/>
            <person name="Brown T."/>
            <person name="Cohen L."/>
        </authorList>
    </citation>
    <scope>NUCLEOTIDE SEQUENCE</scope>
    <source>
        <strain evidence="2">RCC1614</strain>
    </source>
</reference>
<sequence length="297" mass="31139">MTPPDAPRAGATDPVKRRSALTSAFEELALHSERDVEEGPHAEGFSAHVVNDDSPGSPSVQVDALRGPSFSAARPRGSFVDCFSLDDPELLARSAGRQHGSFSCLSMLSDSPRTRGFVFREDSAQEDGSGGSDENDEGAAAGFSAGDDDDHVNSSRRASFDVAAARARDVANEEFEFGLSPSETIARLRCDSGNEGSLSDIAMHRGASPSGRSLSSSRSAPRVGWAAPPRVVVVHPAEDDVTECDAASAGRKQRGSFNSLLLLEAAKLSHLGGDRGGAEEATEASIAEVRFPVEAAR</sequence>
<organism evidence="2">
    <name type="scientific">Micromonas pusilla</name>
    <name type="common">Picoplanktonic green alga</name>
    <name type="synonym">Chromulina pusilla</name>
    <dbReference type="NCBI Taxonomy" id="38833"/>
    <lineage>
        <taxon>Eukaryota</taxon>
        <taxon>Viridiplantae</taxon>
        <taxon>Chlorophyta</taxon>
        <taxon>Mamiellophyceae</taxon>
        <taxon>Mamiellales</taxon>
        <taxon>Mamiellaceae</taxon>
        <taxon>Micromonas</taxon>
    </lineage>
</organism>
<accession>A0A7R9XX27</accession>
<dbReference type="AlphaFoldDB" id="A0A7R9XX27"/>